<dbReference type="InterPro" id="IPR011006">
    <property type="entry name" value="CheY-like_superfamily"/>
</dbReference>
<evidence type="ECO:0000259" key="9">
    <source>
        <dbReference type="PROSITE" id="PS51755"/>
    </source>
</evidence>
<evidence type="ECO:0000256" key="4">
    <source>
        <dbReference type="ARBA" id="ARBA00023125"/>
    </source>
</evidence>
<keyword evidence="3" id="KW-0805">Transcription regulation</keyword>
<dbReference type="EMBL" id="JBBUTG010000004">
    <property type="protein sequence ID" value="MEK8031144.1"/>
    <property type="molecule type" value="Genomic_DNA"/>
</dbReference>
<protein>
    <submittedName>
        <fullName evidence="10">Response regulator transcription factor</fullName>
    </submittedName>
</protein>
<evidence type="ECO:0000313" key="11">
    <source>
        <dbReference type="Proteomes" id="UP001371218"/>
    </source>
</evidence>
<dbReference type="Gene3D" id="3.40.50.2300">
    <property type="match status" value="1"/>
</dbReference>
<evidence type="ECO:0000313" key="10">
    <source>
        <dbReference type="EMBL" id="MEK8031144.1"/>
    </source>
</evidence>
<dbReference type="SUPFAM" id="SSF46894">
    <property type="entry name" value="C-terminal effector domain of the bipartite response regulators"/>
    <property type="match status" value="1"/>
</dbReference>
<dbReference type="CDD" id="cd00383">
    <property type="entry name" value="trans_reg_C"/>
    <property type="match status" value="1"/>
</dbReference>
<dbReference type="PANTHER" id="PTHR48111">
    <property type="entry name" value="REGULATOR OF RPOS"/>
    <property type="match status" value="1"/>
</dbReference>
<keyword evidence="1 6" id="KW-0597">Phosphoprotein</keyword>
<keyword evidence="11" id="KW-1185">Reference proteome</keyword>
<dbReference type="PROSITE" id="PS50110">
    <property type="entry name" value="RESPONSE_REGULATORY"/>
    <property type="match status" value="1"/>
</dbReference>
<gene>
    <name evidence="10" type="ORF">AACH06_09990</name>
</gene>
<evidence type="ECO:0000256" key="2">
    <source>
        <dbReference type="ARBA" id="ARBA00023012"/>
    </source>
</evidence>
<keyword evidence="5" id="KW-0804">Transcription</keyword>
<feature type="domain" description="OmpR/PhoB-type" evidence="9">
    <location>
        <begin position="132"/>
        <end position="231"/>
    </location>
</feature>
<name>A0ABU9BMZ9_9BURK</name>
<evidence type="ECO:0000256" key="6">
    <source>
        <dbReference type="PROSITE-ProRule" id="PRU00169"/>
    </source>
</evidence>
<dbReference type="PROSITE" id="PS51755">
    <property type="entry name" value="OMPR_PHOB"/>
    <property type="match status" value="1"/>
</dbReference>
<dbReference type="PANTHER" id="PTHR48111:SF4">
    <property type="entry name" value="DNA-BINDING DUAL TRANSCRIPTIONAL REGULATOR OMPR"/>
    <property type="match status" value="1"/>
</dbReference>
<sequence>MTRCLLVDDDPAIRTLLLDYLQSFGFEVEALPDGASLRRRLTASRFDVLLLDLMLPDDDGLALCPWAKQQCPSLPIIMLTAQGDPLSRVLGLELGADDYLPKPFEPRELVARIRAVLRRGQALTAGPASPTAAVLRFAGWTFDRLKHQLQAPDGTIVPLSTAEFRLLSAFAEHPGQVLGRERLLDLSRAPGTAGTERSIDLAVSRLRGKLVHPGGAPMIRTVRGEGYRFDTPVEGGR</sequence>
<accession>A0ABU9BMZ9</accession>
<reference evidence="10 11" key="1">
    <citation type="submission" date="2024-04" db="EMBL/GenBank/DDBJ databases">
        <title>Novel species of the genus Ideonella isolated from streams.</title>
        <authorList>
            <person name="Lu H."/>
        </authorList>
    </citation>
    <scope>NUCLEOTIDE SEQUENCE [LARGE SCALE GENOMIC DNA]</scope>
    <source>
        <strain evidence="10 11">DXS29W</strain>
    </source>
</reference>
<comment type="caution">
    <text evidence="10">The sequence shown here is derived from an EMBL/GenBank/DDBJ whole genome shotgun (WGS) entry which is preliminary data.</text>
</comment>
<organism evidence="10 11">
    <name type="scientific">Ideonella lacteola</name>
    <dbReference type="NCBI Taxonomy" id="2984193"/>
    <lineage>
        <taxon>Bacteria</taxon>
        <taxon>Pseudomonadati</taxon>
        <taxon>Pseudomonadota</taxon>
        <taxon>Betaproteobacteria</taxon>
        <taxon>Burkholderiales</taxon>
        <taxon>Sphaerotilaceae</taxon>
        <taxon>Ideonella</taxon>
    </lineage>
</organism>
<evidence type="ECO:0000256" key="1">
    <source>
        <dbReference type="ARBA" id="ARBA00022553"/>
    </source>
</evidence>
<dbReference type="Gene3D" id="1.10.10.10">
    <property type="entry name" value="Winged helix-like DNA-binding domain superfamily/Winged helix DNA-binding domain"/>
    <property type="match status" value="1"/>
</dbReference>
<feature type="domain" description="Response regulatory" evidence="8">
    <location>
        <begin position="3"/>
        <end position="117"/>
    </location>
</feature>
<dbReference type="InterPro" id="IPR001789">
    <property type="entry name" value="Sig_transdc_resp-reg_receiver"/>
</dbReference>
<evidence type="ECO:0000256" key="7">
    <source>
        <dbReference type="PROSITE-ProRule" id="PRU01091"/>
    </source>
</evidence>
<dbReference type="InterPro" id="IPR001867">
    <property type="entry name" value="OmpR/PhoB-type_DNA-bd"/>
</dbReference>
<dbReference type="SUPFAM" id="SSF52172">
    <property type="entry name" value="CheY-like"/>
    <property type="match status" value="1"/>
</dbReference>
<feature type="DNA-binding region" description="OmpR/PhoB-type" evidence="7">
    <location>
        <begin position="132"/>
        <end position="231"/>
    </location>
</feature>
<proteinExistence type="predicted"/>
<dbReference type="Pfam" id="PF00486">
    <property type="entry name" value="Trans_reg_C"/>
    <property type="match status" value="1"/>
</dbReference>
<dbReference type="Gene3D" id="6.10.250.690">
    <property type="match status" value="1"/>
</dbReference>
<dbReference type="SMART" id="SM00862">
    <property type="entry name" value="Trans_reg_C"/>
    <property type="match status" value="1"/>
</dbReference>
<dbReference type="InterPro" id="IPR016032">
    <property type="entry name" value="Sig_transdc_resp-reg_C-effctor"/>
</dbReference>
<feature type="modified residue" description="4-aspartylphosphate" evidence="6">
    <location>
        <position position="52"/>
    </location>
</feature>
<keyword evidence="2" id="KW-0902">Two-component regulatory system</keyword>
<dbReference type="SMART" id="SM00448">
    <property type="entry name" value="REC"/>
    <property type="match status" value="1"/>
</dbReference>
<dbReference type="InterPro" id="IPR036388">
    <property type="entry name" value="WH-like_DNA-bd_sf"/>
</dbReference>
<evidence type="ECO:0000256" key="5">
    <source>
        <dbReference type="ARBA" id="ARBA00023163"/>
    </source>
</evidence>
<evidence type="ECO:0000256" key="3">
    <source>
        <dbReference type="ARBA" id="ARBA00023015"/>
    </source>
</evidence>
<dbReference type="Pfam" id="PF00072">
    <property type="entry name" value="Response_reg"/>
    <property type="match status" value="1"/>
</dbReference>
<dbReference type="InterPro" id="IPR039420">
    <property type="entry name" value="WalR-like"/>
</dbReference>
<dbReference type="RefSeq" id="WP_341425506.1">
    <property type="nucleotide sequence ID" value="NZ_JBBUTG010000004.1"/>
</dbReference>
<dbReference type="Proteomes" id="UP001371218">
    <property type="component" value="Unassembled WGS sequence"/>
</dbReference>
<keyword evidence="4 7" id="KW-0238">DNA-binding</keyword>
<evidence type="ECO:0000259" key="8">
    <source>
        <dbReference type="PROSITE" id="PS50110"/>
    </source>
</evidence>